<evidence type="ECO:0000313" key="1">
    <source>
        <dbReference type="EMBL" id="MTC35771.1"/>
    </source>
</evidence>
<protein>
    <submittedName>
        <fullName evidence="1">Thioredoxin</fullName>
    </submittedName>
</protein>
<sequence>MIFIEINFFVYLVSLSQLSRKIIMGMPSIYHTKTTIYKPDKAWNGYTLFSVANKGAVLIDMNGNEVHVWQDSNGVPCKMLPRGNLLSYEWSKEGEKYREYTRLVQRDWDNNEVWSFDRVELLTDDAGEQYWSARAHHDFQREGNPVGYYTPDLISPIYEGKTLLLCHRNIQNPQISDKPLLDDVFVEVNWQGNIVWTWALSDHFSELGFSETAKNVFYRNPNLISDGVGDYLHINSLSRLGPNKHYDNGNTDFHPENIIWSSREANIIGITSRETRKIVWQIGPDYTHDNVKHLGGIIGQHHAHLIPQGLPGAGNILLFDNGWQAGYGQATPTSLYGLKNACRDYSRVLEIDPISLDIVWQHSANEQGFKMPTNRFRFFSPHVSSAQRLLNGNTLITEGADGRIIEVTKENKIAWEYISPYTDEQYAWDNMIYRAYRVPYEWVPQLDKPEEVALPDIDISQFHIRGKS</sequence>
<dbReference type="EMBL" id="WLUB01000045">
    <property type="protein sequence ID" value="MTC35771.1"/>
    <property type="molecule type" value="Genomic_DNA"/>
</dbReference>
<accession>A0AAW9VDF8</accession>
<dbReference type="Proteomes" id="UP000449944">
    <property type="component" value="Unassembled WGS sequence"/>
</dbReference>
<dbReference type="InterPro" id="IPR053143">
    <property type="entry name" value="Arylsulfate_ST"/>
</dbReference>
<reference evidence="1 2" key="1">
    <citation type="submission" date="2019-10" db="EMBL/GenBank/DDBJ databases">
        <title>Comparative genomic analysis of Providencia.</title>
        <authorList>
            <person name="Yuan C."/>
            <person name="Wei Y."/>
            <person name="Yin Z."/>
        </authorList>
    </citation>
    <scope>NUCLEOTIDE SEQUENCE [LARGE SCALE GENOMIC DNA]</scope>
    <source>
        <strain evidence="2">wls1934</strain>
    </source>
</reference>
<comment type="caution">
    <text evidence="1">The sequence shown here is derived from an EMBL/GenBank/DDBJ whole genome shotgun (WGS) entry which is preliminary data.</text>
</comment>
<dbReference type="Pfam" id="PF05935">
    <property type="entry name" value="Arylsulfotrans"/>
    <property type="match status" value="1"/>
</dbReference>
<dbReference type="AlphaFoldDB" id="A0AAW9VDF8"/>
<gene>
    <name evidence="1" type="ORF">GKR67_14255</name>
</gene>
<evidence type="ECO:0000313" key="2">
    <source>
        <dbReference type="Proteomes" id="UP000449944"/>
    </source>
</evidence>
<dbReference type="InterPro" id="IPR010262">
    <property type="entry name" value="Arylsulfotransferase_bact"/>
</dbReference>
<organism evidence="1 2">
    <name type="scientific">Providencia alcalifaciens</name>
    <dbReference type="NCBI Taxonomy" id="126385"/>
    <lineage>
        <taxon>Bacteria</taxon>
        <taxon>Pseudomonadati</taxon>
        <taxon>Pseudomonadota</taxon>
        <taxon>Gammaproteobacteria</taxon>
        <taxon>Enterobacterales</taxon>
        <taxon>Morganellaceae</taxon>
        <taxon>Providencia</taxon>
    </lineage>
</organism>
<dbReference type="PANTHER" id="PTHR35340">
    <property type="entry name" value="PQQ ENZYME REPEAT PROTEIN-RELATED"/>
    <property type="match status" value="1"/>
</dbReference>
<dbReference type="GO" id="GO:0004062">
    <property type="term" value="F:aryl sulfotransferase activity"/>
    <property type="evidence" value="ECO:0007669"/>
    <property type="project" value="InterPro"/>
</dbReference>
<dbReference type="PANTHER" id="PTHR35340:SF5">
    <property type="entry name" value="ASST-DOMAIN-CONTAINING PROTEIN"/>
    <property type="match status" value="1"/>
</dbReference>
<name>A0AAW9VDF8_9GAMM</name>
<proteinExistence type="predicted"/>